<proteinExistence type="inferred from homology"/>
<dbReference type="SUPFAM" id="SSF51445">
    <property type="entry name" value="(Trans)glycosidases"/>
    <property type="match status" value="1"/>
</dbReference>
<name>A0A1M5K336_9EURY</name>
<dbReference type="PANTHER" id="PTHR42715:SF10">
    <property type="entry name" value="BETA-GLUCOSIDASE"/>
    <property type="match status" value="1"/>
</dbReference>
<evidence type="ECO:0000256" key="1">
    <source>
        <dbReference type="ARBA" id="ARBA00005336"/>
    </source>
</evidence>
<evidence type="ECO:0000313" key="7">
    <source>
        <dbReference type="Proteomes" id="UP000184357"/>
    </source>
</evidence>
<dbReference type="InterPro" id="IPR050288">
    <property type="entry name" value="Cellulose_deg_GH3"/>
</dbReference>
<evidence type="ECO:0000256" key="2">
    <source>
        <dbReference type="ARBA" id="ARBA00022801"/>
    </source>
</evidence>
<dbReference type="SMART" id="SM01217">
    <property type="entry name" value="Fn3_like"/>
    <property type="match status" value="1"/>
</dbReference>
<accession>A0A1M5K336</accession>
<dbReference type="InterPro" id="IPR019800">
    <property type="entry name" value="Glyco_hydro_3_AS"/>
</dbReference>
<dbReference type="GO" id="GO:0005975">
    <property type="term" value="P:carbohydrate metabolic process"/>
    <property type="evidence" value="ECO:0007669"/>
    <property type="project" value="InterPro"/>
</dbReference>
<dbReference type="PANTHER" id="PTHR42715">
    <property type="entry name" value="BETA-GLUCOSIDASE"/>
    <property type="match status" value="1"/>
</dbReference>
<dbReference type="InterPro" id="IPR002772">
    <property type="entry name" value="Glyco_hydro_3_C"/>
</dbReference>
<dbReference type="Proteomes" id="UP000184357">
    <property type="component" value="Unassembled WGS sequence"/>
</dbReference>
<keyword evidence="3" id="KW-0119">Carbohydrate metabolism</keyword>
<dbReference type="Gene3D" id="3.20.20.300">
    <property type="entry name" value="Glycoside hydrolase, family 3, N-terminal domain"/>
    <property type="match status" value="1"/>
</dbReference>
<feature type="region of interest" description="Disordered" evidence="4">
    <location>
        <begin position="429"/>
        <end position="468"/>
    </location>
</feature>
<feature type="domain" description="Fibronectin type III-like" evidence="5">
    <location>
        <begin position="656"/>
        <end position="740"/>
    </location>
</feature>
<dbReference type="Pfam" id="PF00933">
    <property type="entry name" value="Glyco_hydro_3"/>
    <property type="match status" value="1"/>
</dbReference>
<dbReference type="AlphaFoldDB" id="A0A1M5K336"/>
<reference evidence="6 7" key="1">
    <citation type="submission" date="2016-11" db="EMBL/GenBank/DDBJ databases">
        <authorList>
            <person name="Jaros S."/>
            <person name="Januszkiewicz K."/>
            <person name="Wedrychowicz H."/>
        </authorList>
    </citation>
    <scope>NUCLEOTIDE SEQUENCE [LARGE SCALE GENOMIC DNA]</scope>
    <source>
        <strain evidence="6 7">DSM 9297</strain>
    </source>
</reference>
<dbReference type="InterPro" id="IPR001764">
    <property type="entry name" value="Glyco_hydro_3_N"/>
</dbReference>
<protein>
    <submittedName>
        <fullName evidence="6">Beta-glucosidase</fullName>
    </submittedName>
</protein>
<dbReference type="Pfam" id="PF01915">
    <property type="entry name" value="Glyco_hydro_3_C"/>
    <property type="match status" value="1"/>
</dbReference>
<dbReference type="InterPro" id="IPR017853">
    <property type="entry name" value="GH"/>
</dbReference>
<dbReference type="RefSeq" id="WP_073306685.1">
    <property type="nucleotide sequence ID" value="NZ_FQWV01000001.1"/>
</dbReference>
<keyword evidence="7" id="KW-1185">Reference proteome</keyword>
<comment type="similarity">
    <text evidence="1">Belongs to the glycosyl hydrolase 3 family.</text>
</comment>
<dbReference type="InterPro" id="IPR036881">
    <property type="entry name" value="Glyco_hydro_3_C_sf"/>
</dbReference>
<feature type="compositionally biased region" description="Acidic residues" evidence="4">
    <location>
        <begin position="261"/>
        <end position="275"/>
    </location>
</feature>
<dbReference type="STRING" id="43928.SAMN05443636_0359"/>
<dbReference type="PRINTS" id="PR00133">
    <property type="entry name" value="GLHYDRLASE3"/>
</dbReference>
<dbReference type="InterPro" id="IPR026891">
    <property type="entry name" value="Fn3-like"/>
</dbReference>
<dbReference type="EMBL" id="FQWV01000001">
    <property type="protein sequence ID" value="SHG47161.1"/>
    <property type="molecule type" value="Genomic_DNA"/>
</dbReference>
<dbReference type="GO" id="GO:0004553">
    <property type="term" value="F:hydrolase activity, hydrolyzing O-glycosyl compounds"/>
    <property type="evidence" value="ECO:0007669"/>
    <property type="project" value="InterPro"/>
</dbReference>
<dbReference type="PROSITE" id="PS00775">
    <property type="entry name" value="GLYCOSYL_HYDROL_F3"/>
    <property type="match status" value="1"/>
</dbReference>
<keyword evidence="2" id="KW-0378">Hydrolase</keyword>
<dbReference type="Gene3D" id="2.60.40.10">
    <property type="entry name" value="Immunoglobulins"/>
    <property type="match status" value="1"/>
</dbReference>
<feature type="region of interest" description="Disordered" evidence="4">
    <location>
        <begin position="256"/>
        <end position="301"/>
    </location>
</feature>
<organism evidence="6 7">
    <name type="scientific">Halobaculum gomorrense</name>
    <dbReference type="NCBI Taxonomy" id="43928"/>
    <lineage>
        <taxon>Archaea</taxon>
        <taxon>Methanobacteriati</taxon>
        <taxon>Methanobacteriota</taxon>
        <taxon>Stenosarchaea group</taxon>
        <taxon>Halobacteria</taxon>
        <taxon>Halobacteriales</taxon>
        <taxon>Haloferacaceae</taxon>
        <taxon>Halobaculum</taxon>
    </lineage>
</organism>
<sequence>MNERARSVLKEATLDEAVSLCHGAVDPEGDATGYISGIERLGVSPTRFVDGSLGVRVPGQAATAFPAPLAVAATFDTEIAADVGAAMGREAAALGQDVLLAPGTNIVRVPHGGRNFEYYSEDPVHAGAFAAATVEGIQSAGVLACVKHYVANNQETERAAVNVDVDERTLREVYLPPFRAAVDADVAAVMSAYNAVGGTPMSEHRRLLREVLKGEWGFEGFVVSDWFGTGDAVRTANGGLDMEMPGVPLSTFATEMGAPEGGDEEEAFGDEADAGADDHGVSEESAGGEGAPPHGGLPDPRTVARFAETLAPAVRSGEVSRDRVDDMAGRVVSRLAAFDRLDGDRPAGAVDTPDHRALAERVAVRGTVLLENDGVLPLADAAAVALVGPNVDRALAGGGGSSSVEAAAESTPVEGLRDRAAGEVTVAPGHPLIADPSMMDAPDDGDGSVTATGGPPGAVDRADGSPDSTRTLAAAVDAAASADVAVVFVRDRATEAWDRPDLSLPGAQDDLVTAVADAAERTVVVINSAGAVETPWREAVDAVVENWYPGQAHGAATAAVLYGDCDPGGRLPVTVAPEEAYPKADPTRFPGEDGVVEYGEGRLVGYRHFDATDAEATYPFGHGHSYAAFEYRGATRVDERTVRVRVANTADRDGREVVQAYVRYARDADADGADASADDADAARFADEPRRVLAGFASVRVPAGQTVAVTVDLADLPFHRYDDGWTERSGPFVVEVGRSATDIRTAVRFERE</sequence>
<dbReference type="Pfam" id="PF14310">
    <property type="entry name" value="Fn3-like"/>
    <property type="match status" value="1"/>
</dbReference>
<evidence type="ECO:0000256" key="3">
    <source>
        <dbReference type="ARBA" id="ARBA00023277"/>
    </source>
</evidence>
<evidence type="ECO:0000313" key="6">
    <source>
        <dbReference type="EMBL" id="SHG47161.1"/>
    </source>
</evidence>
<evidence type="ECO:0000259" key="5">
    <source>
        <dbReference type="SMART" id="SM01217"/>
    </source>
</evidence>
<dbReference type="OrthoDB" id="30657at2157"/>
<gene>
    <name evidence="6" type="ORF">SAMN05443636_0359</name>
</gene>
<dbReference type="Gene3D" id="3.40.50.1700">
    <property type="entry name" value="Glycoside hydrolase family 3 C-terminal domain"/>
    <property type="match status" value="1"/>
</dbReference>
<dbReference type="SUPFAM" id="SSF52279">
    <property type="entry name" value="Beta-D-glucan exohydrolase, C-terminal domain"/>
    <property type="match status" value="1"/>
</dbReference>
<dbReference type="InterPro" id="IPR013783">
    <property type="entry name" value="Ig-like_fold"/>
</dbReference>
<dbReference type="InterPro" id="IPR036962">
    <property type="entry name" value="Glyco_hydro_3_N_sf"/>
</dbReference>
<evidence type="ECO:0000256" key="4">
    <source>
        <dbReference type="SAM" id="MobiDB-lite"/>
    </source>
</evidence>